<dbReference type="Proteomes" id="UP000439903">
    <property type="component" value="Unassembled WGS sequence"/>
</dbReference>
<proteinExistence type="predicted"/>
<keyword evidence="2" id="KW-1185">Reference proteome</keyword>
<gene>
    <name evidence="1" type="ORF">F8M41_006697</name>
</gene>
<dbReference type="GO" id="GO:0016301">
    <property type="term" value="F:kinase activity"/>
    <property type="evidence" value="ECO:0007669"/>
    <property type="project" value="UniProtKB-KW"/>
</dbReference>
<evidence type="ECO:0000313" key="2">
    <source>
        <dbReference type="Proteomes" id="UP000439903"/>
    </source>
</evidence>
<comment type="caution">
    <text evidence="1">The sequence shown here is derived from an EMBL/GenBank/DDBJ whole genome shotgun (WGS) entry which is preliminary data.</text>
</comment>
<dbReference type="OrthoDB" id="2398824at2759"/>
<sequence>MSLPLNNNGNIENEEQAYAKMVYNYDWSSTVLGPIDSWDPALKNALNLCLHTVFPAFLCIYPDWISIYNPAWKPIFKSKLSYQKALGKSVRENWPEICDILNSQFESVRISGKGLFFNEFCYTLERDGYAEDVFFDHTFSPVIRSDGSVCAIFGLGRETTQNVLSARRLKILNEFGRRISEVTSLENACQIITKVLSDNNADIPYALIYLVNHKSDSGSIARLIATTFDYNDKTGKKFPDYLPETLEMIDLAKDVNKTYDTYIELKRHDATYSFLKCDSWPISLLLKEGGHIKVLLKDDSQAVLLLTKISLCEGQVLSAILICGINQRCALDEQYMEFLKLTLSHMNTFLLHAKTIEEEKMRSKVLADLNRQKVLFFQGISHELKSMDLLSIK</sequence>
<reference evidence="1 2" key="1">
    <citation type="journal article" date="2019" name="Environ. Microbiol.">
        <title>At the nexus of three kingdoms: the genome of the mycorrhizal fungus Gigaspora margarita provides insights into plant, endobacterial and fungal interactions.</title>
        <authorList>
            <person name="Venice F."/>
            <person name="Ghignone S."/>
            <person name="Salvioli di Fossalunga A."/>
            <person name="Amselem J."/>
            <person name="Novero M."/>
            <person name="Xianan X."/>
            <person name="Sedzielewska Toro K."/>
            <person name="Morin E."/>
            <person name="Lipzen A."/>
            <person name="Grigoriev I.V."/>
            <person name="Henrissat B."/>
            <person name="Martin F.M."/>
            <person name="Bonfante P."/>
        </authorList>
    </citation>
    <scope>NUCLEOTIDE SEQUENCE [LARGE SCALE GENOMIC DNA]</scope>
    <source>
        <strain evidence="1 2">BEG34</strain>
    </source>
</reference>
<protein>
    <submittedName>
        <fullName evidence="1">Protein-histidine kinase</fullName>
    </submittedName>
</protein>
<organism evidence="1 2">
    <name type="scientific">Gigaspora margarita</name>
    <dbReference type="NCBI Taxonomy" id="4874"/>
    <lineage>
        <taxon>Eukaryota</taxon>
        <taxon>Fungi</taxon>
        <taxon>Fungi incertae sedis</taxon>
        <taxon>Mucoromycota</taxon>
        <taxon>Glomeromycotina</taxon>
        <taxon>Glomeromycetes</taxon>
        <taxon>Diversisporales</taxon>
        <taxon>Gigasporaceae</taxon>
        <taxon>Gigaspora</taxon>
    </lineage>
</organism>
<dbReference type="Gene3D" id="3.30.450.20">
    <property type="entry name" value="PAS domain"/>
    <property type="match status" value="1"/>
</dbReference>
<evidence type="ECO:0000313" key="1">
    <source>
        <dbReference type="EMBL" id="KAF0423602.1"/>
    </source>
</evidence>
<keyword evidence="1" id="KW-0418">Kinase</keyword>
<dbReference type="AlphaFoldDB" id="A0A8H3X928"/>
<accession>A0A8H3X928</accession>
<keyword evidence="1" id="KW-0808">Transferase</keyword>
<dbReference type="EMBL" id="WTPW01001662">
    <property type="protein sequence ID" value="KAF0423602.1"/>
    <property type="molecule type" value="Genomic_DNA"/>
</dbReference>
<name>A0A8H3X928_GIGMA</name>